<proteinExistence type="predicted"/>
<accession>A0A377V6V0</accession>
<name>A0A377V6V0_KLEPN</name>
<dbReference type="Proteomes" id="UP000255518">
    <property type="component" value="Unassembled WGS sequence"/>
</dbReference>
<evidence type="ECO:0000313" key="1">
    <source>
        <dbReference type="EMBL" id="STT05604.1"/>
    </source>
</evidence>
<sequence length="113" mass="13166">MAGPYARQPLRQAFDLHSAAHIAGGDRTQFAQRVALLQRLQIPDKPLFRNNAAIERLIMGRITEQHRRHRQHAQTMLFNRRNRDAVADAAIDYLRLHGDDIHFRRPAFVVKEH</sequence>
<organism evidence="1 2">
    <name type="scientific">Klebsiella pneumoniae</name>
    <dbReference type="NCBI Taxonomy" id="573"/>
    <lineage>
        <taxon>Bacteria</taxon>
        <taxon>Pseudomonadati</taxon>
        <taxon>Pseudomonadota</taxon>
        <taxon>Gammaproteobacteria</taxon>
        <taxon>Enterobacterales</taxon>
        <taxon>Enterobacteriaceae</taxon>
        <taxon>Klebsiella/Raoultella group</taxon>
        <taxon>Klebsiella</taxon>
        <taxon>Klebsiella pneumoniae complex</taxon>
    </lineage>
</organism>
<dbReference type="AlphaFoldDB" id="A0A377V6V0"/>
<gene>
    <name evidence="1" type="ORF">NCTC13443_05538</name>
</gene>
<reference evidence="1 2" key="1">
    <citation type="submission" date="2018-06" db="EMBL/GenBank/DDBJ databases">
        <authorList>
            <consortium name="Pathogen Informatics"/>
            <person name="Doyle S."/>
        </authorList>
    </citation>
    <scope>NUCLEOTIDE SEQUENCE [LARGE SCALE GENOMIC DNA]</scope>
    <source>
        <strain evidence="1 2">NCTC13443</strain>
    </source>
</reference>
<protein>
    <submittedName>
        <fullName evidence="1">Uncharacterized protein</fullName>
    </submittedName>
</protein>
<evidence type="ECO:0000313" key="2">
    <source>
        <dbReference type="Proteomes" id="UP000255518"/>
    </source>
</evidence>
<dbReference type="EMBL" id="UGKT01000001">
    <property type="protein sequence ID" value="STT05604.1"/>
    <property type="molecule type" value="Genomic_DNA"/>
</dbReference>